<dbReference type="GO" id="GO:0055085">
    <property type="term" value="P:transmembrane transport"/>
    <property type="evidence" value="ECO:0007669"/>
    <property type="project" value="InterPro"/>
</dbReference>
<dbReference type="SUPFAM" id="SSF161098">
    <property type="entry name" value="MetI-like"/>
    <property type="match status" value="1"/>
</dbReference>
<dbReference type="InterPro" id="IPR045621">
    <property type="entry name" value="BPD_transp_1_N"/>
</dbReference>
<dbReference type="Pfam" id="PF00528">
    <property type="entry name" value="BPD_transp_1"/>
    <property type="match status" value="1"/>
</dbReference>
<evidence type="ECO:0000313" key="10">
    <source>
        <dbReference type="Proteomes" id="UP000433050"/>
    </source>
</evidence>
<keyword evidence="3" id="KW-1003">Cell membrane</keyword>
<dbReference type="InterPro" id="IPR035906">
    <property type="entry name" value="MetI-like_sf"/>
</dbReference>
<sequence>MAIYVIKRLLGIVAILAVMSVLVFAITQVMPGNVANILAGQFADDATIKAIEHKLGLDAPAYVQYWRWAGGVLSGNLGNSIIMERPVGPLIWEAFKSSALLAILAFIMVAVFGILLGVIAAIRQNRFADHAVSLFSYVGVSVPEFFWAIVAIIVFARYLNWLPSGGAGNISQGFWVWASHLVLPVLTLTLTLIAHVSRLTRSSMIETLRSNYVRNARAKGLPEKVIIRRHALRNALLPTITVLAIDVGWLLGNIVVVEAVFSYPGIGRLLLFAIERHDLPLIQAGILLIAAVYCFANLIADLLYAYFNPKIRYGHAES</sequence>
<feature type="transmembrane region" description="Helical" evidence="7">
    <location>
        <begin position="9"/>
        <end position="30"/>
    </location>
</feature>
<feature type="transmembrane region" description="Helical" evidence="7">
    <location>
        <begin position="235"/>
        <end position="261"/>
    </location>
</feature>
<feature type="transmembrane region" description="Helical" evidence="7">
    <location>
        <begin position="134"/>
        <end position="159"/>
    </location>
</feature>
<dbReference type="PROSITE" id="PS50928">
    <property type="entry name" value="ABC_TM1"/>
    <property type="match status" value="1"/>
</dbReference>
<dbReference type="PANTHER" id="PTHR43163">
    <property type="entry name" value="DIPEPTIDE TRANSPORT SYSTEM PERMEASE PROTEIN DPPB-RELATED"/>
    <property type="match status" value="1"/>
</dbReference>
<dbReference type="GO" id="GO:0005886">
    <property type="term" value="C:plasma membrane"/>
    <property type="evidence" value="ECO:0007669"/>
    <property type="project" value="UniProtKB-SubCell"/>
</dbReference>
<feature type="transmembrane region" description="Helical" evidence="7">
    <location>
        <begin position="174"/>
        <end position="194"/>
    </location>
</feature>
<feature type="transmembrane region" description="Helical" evidence="7">
    <location>
        <begin position="99"/>
        <end position="122"/>
    </location>
</feature>
<comment type="similarity">
    <text evidence="7">Belongs to the binding-protein-dependent transport system permease family.</text>
</comment>
<evidence type="ECO:0000256" key="2">
    <source>
        <dbReference type="ARBA" id="ARBA00022448"/>
    </source>
</evidence>
<keyword evidence="6 7" id="KW-0472">Membrane</keyword>
<organism evidence="9 10">
    <name type="scientific">Starkeya nomas</name>
    <dbReference type="NCBI Taxonomy" id="2666134"/>
    <lineage>
        <taxon>Bacteria</taxon>
        <taxon>Pseudomonadati</taxon>
        <taxon>Pseudomonadota</taxon>
        <taxon>Alphaproteobacteria</taxon>
        <taxon>Hyphomicrobiales</taxon>
        <taxon>Xanthobacteraceae</taxon>
        <taxon>Starkeya</taxon>
    </lineage>
</organism>
<dbReference type="Gene3D" id="1.10.3720.10">
    <property type="entry name" value="MetI-like"/>
    <property type="match status" value="1"/>
</dbReference>
<protein>
    <submittedName>
        <fullName evidence="9">Glutathione transport system permease protein GsiC</fullName>
    </submittedName>
</protein>
<accession>A0A5S9P3E3</accession>
<keyword evidence="2 7" id="KW-0813">Transport</keyword>
<reference evidence="9 10" key="1">
    <citation type="submission" date="2019-12" db="EMBL/GenBank/DDBJ databases">
        <authorList>
            <person name="Reyes-Prieto M."/>
        </authorList>
    </citation>
    <scope>NUCLEOTIDE SEQUENCE [LARGE SCALE GENOMIC DNA]</scope>
    <source>
        <strain evidence="9">HF14-78462</strain>
    </source>
</reference>
<proteinExistence type="inferred from homology"/>
<feature type="domain" description="ABC transmembrane type-1" evidence="8">
    <location>
        <begin position="95"/>
        <end position="300"/>
    </location>
</feature>
<keyword evidence="5 7" id="KW-1133">Transmembrane helix</keyword>
<keyword evidence="10" id="KW-1185">Reference proteome</keyword>
<keyword evidence="4 7" id="KW-0812">Transmembrane</keyword>
<dbReference type="RefSeq" id="WP_144342108.1">
    <property type="nucleotide sequence ID" value="NZ_CACSAS010000001.1"/>
</dbReference>
<dbReference type="PANTHER" id="PTHR43163:SF6">
    <property type="entry name" value="DIPEPTIDE TRANSPORT SYSTEM PERMEASE PROTEIN DPPB-RELATED"/>
    <property type="match status" value="1"/>
</dbReference>
<dbReference type="Pfam" id="PF19300">
    <property type="entry name" value="BPD_transp_1_N"/>
    <property type="match status" value="1"/>
</dbReference>
<dbReference type="InterPro" id="IPR000515">
    <property type="entry name" value="MetI-like"/>
</dbReference>
<evidence type="ECO:0000259" key="8">
    <source>
        <dbReference type="PROSITE" id="PS50928"/>
    </source>
</evidence>
<evidence type="ECO:0000256" key="6">
    <source>
        <dbReference type="ARBA" id="ARBA00023136"/>
    </source>
</evidence>
<dbReference type="Proteomes" id="UP000433050">
    <property type="component" value="Unassembled WGS sequence"/>
</dbReference>
<evidence type="ECO:0000256" key="1">
    <source>
        <dbReference type="ARBA" id="ARBA00004651"/>
    </source>
</evidence>
<dbReference type="CDD" id="cd06261">
    <property type="entry name" value="TM_PBP2"/>
    <property type="match status" value="1"/>
</dbReference>
<evidence type="ECO:0000256" key="4">
    <source>
        <dbReference type="ARBA" id="ARBA00022692"/>
    </source>
</evidence>
<name>A0A5S9P3E3_9HYPH</name>
<feature type="transmembrane region" description="Helical" evidence="7">
    <location>
        <begin position="281"/>
        <end position="307"/>
    </location>
</feature>
<gene>
    <name evidence="9" type="primary">gsiC</name>
    <name evidence="9" type="ORF">STARVERO_02192</name>
</gene>
<evidence type="ECO:0000256" key="5">
    <source>
        <dbReference type="ARBA" id="ARBA00022989"/>
    </source>
</evidence>
<evidence type="ECO:0000256" key="7">
    <source>
        <dbReference type="RuleBase" id="RU363032"/>
    </source>
</evidence>
<evidence type="ECO:0000256" key="3">
    <source>
        <dbReference type="ARBA" id="ARBA00022475"/>
    </source>
</evidence>
<evidence type="ECO:0000313" key="9">
    <source>
        <dbReference type="EMBL" id="CAA0097792.1"/>
    </source>
</evidence>
<dbReference type="EMBL" id="CACSAS010000001">
    <property type="protein sequence ID" value="CAA0097792.1"/>
    <property type="molecule type" value="Genomic_DNA"/>
</dbReference>
<dbReference type="AlphaFoldDB" id="A0A5S9P3E3"/>
<comment type="subcellular location">
    <subcellularLocation>
        <location evidence="1 7">Cell membrane</location>
        <topology evidence="1 7">Multi-pass membrane protein</topology>
    </subcellularLocation>
</comment>